<protein>
    <submittedName>
        <fullName evidence="3">Deoxyribonuclease Tat-D</fullName>
    </submittedName>
</protein>
<feature type="region of interest" description="Disordered" evidence="2">
    <location>
        <begin position="1"/>
        <end position="199"/>
    </location>
</feature>
<accession>A0AB34FV73</accession>
<feature type="compositionally biased region" description="Polar residues" evidence="2">
    <location>
        <begin position="175"/>
        <end position="189"/>
    </location>
</feature>
<organism evidence="3 4">
    <name type="scientific">Purpureocillium lavendulum</name>
    <dbReference type="NCBI Taxonomy" id="1247861"/>
    <lineage>
        <taxon>Eukaryota</taxon>
        <taxon>Fungi</taxon>
        <taxon>Dikarya</taxon>
        <taxon>Ascomycota</taxon>
        <taxon>Pezizomycotina</taxon>
        <taxon>Sordariomycetes</taxon>
        <taxon>Hypocreomycetidae</taxon>
        <taxon>Hypocreales</taxon>
        <taxon>Ophiocordycipitaceae</taxon>
        <taxon>Purpureocillium</taxon>
    </lineage>
</organism>
<feature type="compositionally biased region" description="Basic and acidic residues" evidence="2">
    <location>
        <begin position="9"/>
        <end position="120"/>
    </location>
</feature>
<dbReference type="EMBL" id="JAQHRD010000004">
    <property type="protein sequence ID" value="KAJ6441960.1"/>
    <property type="molecule type" value="Genomic_DNA"/>
</dbReference>
<keyword evidence="4" id="KW-1185">Reference proteome</keyword>
<dbReference type="AlphaFoldDB" id="A0AB34FV73"/>
<feature type="compositionally biased region" description="Basic and acidic residues" evidence="2">
    <location>
        <begin position="140"/>
        <end position="150"/>
    </location>
</feature>
<feature type="coiled-coil region" evidence="1">
    <location>
        <begin position="319"/>
        <end position="388"/>
    </location>
</feature>
<feature type="region of interest" description="Disordered" evidence="2">
    <location>
        <begin position="689"/>
        <end position="714"/>
    </location>
</feature>
<name>A0AB34FV73_9HYPO</name>
<sequence>MASSSSRTGFDRRDSGRWDSDRRDADRRESDRRESHRWEPHRRTSNSYRRDPDGRDQSRFRERDWATERDRDRDNRPHDSRLYARGRDRDDDRDQHRNRDGSRPNHRDSDRGRRLDERFSARRNANVQTVARAAELPSDDNTRDVRRPVSDKASSPPTVKAASVPPSARNDAALSRNSPATEASLSIRQQVRGPAKDPATPAVPLDHCVQRIVEILCQRVFWFMQREKADTTYKKTKSDVDRCKNSISEYSSAYNILTDQEKIASDVRKKCCDKVELMDQKMQAALPSVLSAIRREIQQAASQPGTLGPEPERTTGLSRSEFESDLAALNAKIEELQAQNLAEKSRNDVLEQQILAERARSNSLEQRLDALSQKVAQIDADAQAKQQKPDDELKDEIAAKMSEAAKNLITRDQLNQALQELDMRISTTHGVESGQSSLLDASAGQRTKGKLSSIEKFVDGLCSATPHASPDELPSCIRSLMASVAAQDRATHEQMELQKETRSAIASLKDSVTKIEVDLSSTEQLRQLVRAMPTGKALEELILTTTKAPVHGLFHKFGLLIDGEREQREAGALIHKKTAADLAVLKKEHETLTKQQKERHSRQDSELASWGEKLVSLQSSLTAVRDDVNDHHDELELQIKSVQTWQNNFTTQRLYEDIVSHINALVPNGVGAITDLTIRVEAIEGRLGSEHPHRLKRRKTDHEGPVPANGHATT</sequence>
<keyword evidence="1" id="KW-0175">Coiled coil</keyword>
<evidence type="ECO:0000256" key="2">
    <source>
        <dbReference type="SAM" id="MobiDB-lite"/>
    </source>
</evidence>
<reference evidence="3" key="1">
    <citation type="submission" date="2023-01" db="EMBL/GenBank/DDBJ databases">
        <title>The growth and conidiation of Purpureocillium lavendulum are regulated by nitrogen source and histone H3K14 acetylation.</title>
        <authorList>
            <person name="Tang P."/>
            <person name="Han J."/>
            <person name="Zhang C."/>
            <person name="Tang P."/>
            <person name="Qi F."/>
            <person name="Zhang K."/>
            <person name="Liang L."/>
        </authorList>
    </citation>
    <scope>NUCLEOTIDE SEQUENCE</scope>
    <source>
        <strain evidence="3">YMF1.00683</strain>
    </source>
</reference>
<proteinExistence type="predicted"/>
<evidence type="ECO:0000313" key="4">
    <source>
        <dbReference type="Proteomes" id="UP001163105"/>
    </source>
</evidence>
<evidence type="ECO:0000256" key="1">
    <source>
        <dbReference type="SAM" id="Coils"/>
    </source>
</evidence>
<evidence type="ECO:0000313" key="3">
    <source>
        <dbReference type="EMBL" id="KAJ6441960.1"/>
    </source>
</evidence>
<dbReference type="Proteomes" id="UP001163105">
    <property type="component" value="Unassembled WGS sequence"/>
</dbReference>
<gene>
    <name evidence="3" type="ORF">O9K51_05511</name>
</gene>
<comment type="caution">
    <text evidence="3">The sequence shown here is derived from an EMBL/GenBank/DDBJ whole genome shotgun (WGS) entry which is preliminary data.</text>
</comment>